<sequence>MFCRSCNMSFKAQCISKINILRHITNQTTGVERDPAPVFFNANVQQLLKKLTRVDLRTVFRTKRYGVALKTPEYKFLTAEELNMVMKEAQEKAEQKLQMPPVVKAHVDEPEVLSYDYELQKHSETKFVFTDISFGISDVERTIVVRDLNGVLRKATPDERLRMNETYFPKPGRKIRMPHMFEKEYLKRLLDQGKYEFVLDRACLQFEPDQPIYQDITATTYEAVDTARHYSSLRSTRHFGPFAFHLAWNRCIDNFLLDLIQTDRLDETVALIQLYHIVNPEAESASAKYKPGLEHKFIQAYVESDSKKRSVLELALQANVELHKQRAETEAGIRRAHGHA</sequence>
<dbReference type="GO" id="GO:0005763">
    <property type="term" value="C:mitochondrial small ribosomal subunit"/>
    <property type="evidence" value="ECO:0007669"/>
    <property type="project" value="TreeGrafter"/>
</dbReference>
<keyword evidence="2" id="KW-1185">Reference proteome</keyword>
<dbReference type="Proteomes" id="UP000027135">
    <property type="component" value="Unassembled WGS sequence"/>
</dbReference>
<proteinExistence type="predicted"/>
<dbReference type="AlphaFoldDB" id="A0A067QRU5"/>
<reference evidence="1 2" key="1">
    <citation type="journal article" date="2014" name="Nat. Commun.">
        <title>Molecular traces of alternative social organization in a termite genome.</title>
        <authorList>
            <person name="Terrapon N."/>
            <person name="Li C."/>
            <person name="Robertson H.M."/>
            <person name="Ji L."/>
            <person name="Meng X."/>
            <person name="Booth W."/>
            <person name="Chen Z."/>
            <person name="Childers C.P."/>
            <person name="Glastad K.M."/>
            <person name="Gokhale K."/>
            <person name="Gowin J."/>
            <person name="Gronenberg W."/>
            <person name="Hermansen R.A."/>
            <person name="Hu H."/>
            <person name="Hunt B.G."/>
            <person name="Huylmans A.K."/>
            <person name="Khalil S.M."/>
            <person name="Mitchell R.D."/>
            <person name="Munoz-Torres M.C."/>
            <person name="Mustard J.A."/>
            <person name="Pan H."/>
            <person name="Reese J.T."/>
            <person name="Scharf M.E."/>
            <person name="Sun F."/>
            <person name="Vogel H."/>
            <person name="Xiao J."/>
            <person name="Yang W."/>
            <person name="Yang Z."/>
            <person name="Yang Z."/>
            <person name="Zhou J."/>
            <person name="Zhu J."/>
            <person name="Brent C.S."/>
            <person name="Elsik C.G."/>
            <person name="Goodisman M.A."/>
            <person name="Liberles D.A."/>
            <person name="Roe R.M."/>
            <person name="Vargo E.L."/>
            <person name="Vilcinskas A."/>
            <person name="Wang J."/>
            <person name="Bornberg-Bauer E."/>
            <person name="Korb J."/>
            <person name="Zhang G."/>
            <person name="Liebig J."/>
        </authorList>
    </citation>
    <scope>NUCLEOTIDE SEQUENCE [LARGE SCALE GENOMIC DNA]</scope>
    <source>
        <tissue evidence="1">Whole organism</tissue>
    </source>
</reference>
<dbReference type="FunCoup" id="A0A067QRU5">
    <property type="interactions" value="718"/>
</dbReference>
<protein>
    <submittedName>
        <fullName evidence="1">28S ribosomal protein S22, mitochondrial</fullName>
    </submittedName>
</protein>
<evidence type="ECO:0000313" key="1">
    <source>
        <dbReference type="EMBL" id="KDR11447.1"/>
    </source>
</evidence>
<dbReference type="eggNOG" id="KOG3890">
    <property type="taxonomic scope" value="Eukaryota"/>
</dbReference>
<dbReference type="InParanoid" id="A0A067QRU5"/>
<dbReference type="GO" id="GO:0003735">
    <property type="term" value="F:structural constituent of ribosome"/>
    <property type="evidence" value="ECO:0007669"/>
    <property type="project" value="TreeGrafter"/>
</dbReference>
<name>A0A067QRU5_ZOONE</name>
<keyword evidence="1" id="KW-0689">Ribosomal protein</keyword>
<dbReference type="OMA" id="GYIELTL"/>
<dbReference type="STRING" id="136037.A0A067QRU5"/>
<evidence type="ECO:0000313" key="2">
    <source>
        <dbReference type="Proteomes" id="UP000027135"/>
    </source>
</evidence>
<dbReference type="EMBL" id="KK853097">
    <property type="protein sequence ID" value="KDR11447.1"/>
    <property type="molecule type" value="Genomic_DNA"/>
</dbReference>
<dbReference type="Pfam" id="PF10245">
    <property type="entry name" value="MRP-S22"/>
    <property type="match status" value="1"/>
</dbReference>
<dbReference type="InterPro" id="IPR019374">
    <property type="entry name" value="Ribosomal_mS22"/>
</dbReference>
<dbReference type="PANTHER" id="PTHR13071">
    <property type="entry name" value="MITOCHONDRIAL 28S RIBOSOMAL PROTEIN S22"/>
    <property type="match status" value="1"/>
</dbReference>
<keyword evidence="1" id="KW-0687">Ribonucleoprotein</keyword>
<organism evidence="1 2">
    <name type="scientific">Zootermopsis nevadensis</name>
    <name type="common">Dampwood termite</name>
    <dbReference type="NCBI Taxonomy" id="136037"/>
    <lineage>
        <taxon>Eukaryota</taxon>
        <taxon>Metazoa</taxon>
        <taxon>Ecdysozoa</taxon>
        <taxon>Arthropoda</taxon>
        <taxon>Hexapoda</taxon>
        <taxon>Insecta</taxon>
        <taxon>Pterygota</taxon>
        <taxon>Neoptera</taxon>
        <taxon>Polyneoptera</taxon>
        <taxon>Dictyoptera</taxon>
        <taxon>Blattodea</taxon>
        <taxon>Blattoidea</taxon>
        <taxon>Termitoidae</taxon>
        <taxon>Termopsidae</taxon>
        <taxon>Zootermopsis</taxon>
    </lineage>
</organism>
<dbReference type="PANTHER" id="PTHR13071:SF4">
    <property type="entry name" value="SMALL RIBOSOMAL SUBUNIT PROTEIN MS22"/>
    <property type="match status" value="1"/>
</dbReference>
<accession>A0A067QRU5</accession>
<gene>
    <name evidence="1" type="ORF">L798_13453</name>
</gene>